<evidence type="ECO:0000256" key="12">
    <source>
        <dbReference type="HAMAP-Rule" id="MF_03193"/>
    </source>
</evidence>
<dbReference type="PANTHER" id="PTHR43876">
    <property type="entry name" value="UBIQUINONE BIOSYNTHESIS MONOOXYGENASE COQ6, MITOCHONDRIAL"/>
    <property type="match status" value="1"/>
</dbReference>
<evidence type="ECO:0000256" key="11">
    <source>
        <dbReference type="ARBA" id="ARBA00023136"/>
    </source>
</evidence>
<dbReference type="GO" id="GO:0106364">
    <property type="term" value="F:4-hydroxy-3-all-trans-polyprenylbenzoate oxygenase activity"/>
    <property type="evidence" value="ECO:0007669"/>
    <property type="project" value="UniProtKB-EC"/>
</dbReference>
<keyword evidence="3 12" id="KW-0285">Flavoprotein</keyword>
<evidence type="ECO:0000256" key="4">
    <source>
        <dbReference type="ARBA" id="ARBA00022688"/>
    </source>
</evidence>
<evidence type="ECO:0000259" key="13">
    <source>
        <dbReference type="Pfam" id="PF01494"/>
    </source>
</evidence>
<organism evidence="14 15">
    <name type="scientific">Psylliodes chrysocephalus</name>
    <dbReference type="NCBI Taxonomy" id="3402493"/>
    <lineage>
        <taxon>Eukaryota</taxon>
        <taxon>Metazoa</taxon>
        <taxon>Ecdysozoa</taxon>
        <taxon>Arthropoda</taxon>
        <taxon>Hexapoda</taxon>
        <taxon>Insecta</taxon>
        <taxon>Pterygota</taxon>
        <taxon>Neoptera</taxon>
        <taxon>Endopterygota</taxon>
        <taxon>Coleoptera</taxon>
        <taxon>Polyphaga</taxon>
        <taxon>Cucujiformia</taxon>
        <taxon>Chrysomeloidea</taxon>
        <taxon>Chrysomelidae</taxon>
        <taxon>Galerucinae</taxon>
        <taxon>Alticini</taxon>
        <taxon>Psylliodes</taxon>
    </lineage>
</organism>
<accession>A0A9P0D5J3</accession>
<comment type="catalytic activity">
    <reaction evidence="12">
        <text>a 2-methoxy-6-(all-trans-polyprenyl)phenol + 2 reduced [2Fe-2S]-[ferredoxin] + O2 + 2 H(+) = a 2-methoxy-6-(all-trans-polyprenyl)benzene-1,4-diol + 2 oxidized [2Fe-2S]-[ferredoxin] + H2O</text>
        <dbReference type="Rhea" id="RHEA:81183"/>
        <dbReference type="Rhea" id="RHEA-COMP:9551"/>
        <dbReference type="Rhea" id="RHEA-COMP:10000"/>
        <dbReference type="Rhea" id="RHEA-COMP:10001"/>
        <dbReference type="Rhea" id="RHEA-COMP:10858"/>
        <dbReference type="ChEBI" id="CHEBI:15377"/>
        <dbReference type="ChEBI" id="CHEBI:15378"/>
        <dbReference type="ChEBI" id="CHEBI:15379"/>
        <dbReference type="ChEBI" id="CHEBI:33737"/>
        <dbReference type="ChEBI" id="CHEBI:33738"/>
        <dbReference type="ChEBI" id="CHEBI:62731"/>
        <dbReference type="ChEBI" id="CHEBI:84166"/>
        <dbReference type="EC" id="1.14.15.46"/>
    </reaction>
</comment>
<gene>
    <name evidence="12" type="primary">coq6</name>
    <name evidence="14" type="ORF">PSYICH_LOCUS11215</name>
</gene>
<dbReference type="GO" id="GO:0016712">
    <property type="term" value="F:oxidoreductase activity, acting on paired donors, with incorporation or reduction of molecular oxygen, reduced flavin or flavoprotein as one donor, and incorporation of one atom of oxygen"/>
    <property type="evidence" value="ECO:0007669"/>
    <property type="project" value="UniProtKB-UniRule"/>
</dbReference>
<evidence type="ECO:0000256" key="3">
    <source>
        <dbReference type="ARBA" id="ARBA00022630"/>
    </source>
</evidence>
<dbReference type="OrthoDB" id="683240at2759"/>
<evidence type="ECO:0000313" key="14">
    <source>
        <dbReference type="EMBL" id="CAH1110874.1"/>
    </source>
</evidence>
<sequence length="463" mass="51765">MTSLKHICKQAFIKPNNKHFFLKRNIASTTLNENYSNNYDIIIAGGGIVGCSLACTLGKNNKLSNKRILLIESSKNTPFTLPEKYSNRVVSLNPGTKKLLTDIDAWRHIESARFGIVKRLQVTDALSDASICFGEETSSENVSYIIENNLLIYAVKKELERLKNVEVLYEEKIKEYHLPDAAESHVNLHLENGGQYSCDLLIGCDGLNSRVREAMGVQYLNWNYNNVGIVATLKFSEEINNCIAWQRFLPTGPLALLPLTSSMSSLVWATTKEHAQQLLGMSNEQFVDALNEALWKVYQRSNIIDRTLKAFDTLLRASNIPADLHRRYPPKIDSIDGRARFPLGFGHATNYIGKGVALVGDAAHRIHPLAGQGVNLGFGDISCLNKVLSDAIYAGSSLGNVSFLRDYESERQKYNVGMMAVVEGMYRLYRTDFTPIVLLRSLGLQATDVFYPIKKMMVNQASL</sequence>
<dbReference type="InterPro" id="IPR051205">
    <property type="entry name" value="UbiH/COQ6_monooxygenase"/>
</dbReference>
<keyword evidence="9 12" id="KW-0503">Monooxygenase</keyword>
<dbReference type="GO" id="GO:0071949">
    <property type="term" value="F:FAD binding"/>
    <property type="evidence" value="ECO:0007669"/>
    <property type="project" value="InterPro"/>
</dbReference>
<feature type="domain" description="FAD-binding" evidence="13">
    <location>
        <begin position="336"/>
        <end position="414"/>
    </location>
</feature>
<dbReference type="PANTHER" id="PTHR43876:SF7">
    <property type="entry name" value="UBIQUINONE BIOSYNTHESIS MONOOXYGENASE COQ6, MITOCHONDRIAL"/>
    <property type="match status" value="1"/>
</dbReference>
<dbReference type="InterPro" id="IPR036188">
    <property type="entry name" value="FAD/NAD-bd_sf"/>
</dbReference>
<dbReference type="FunFam" id="3.50.50.60:FF:000021">
    <property type="entry name" value="Ubiquinone biosynthesis monooxygenase COQ6"/>
    <property type="match status" value="1"/>
</dbReference>
<evidence type="ECO:0000256" key="6">
    <source>
        <dbReference type="ARBA" id="ARBA00022827"/>
    </source>
</evidence>
<keyword evidence="4 12" id="KW-0831">Ubiquinone biosynthesis</keyword>
<dbReference type="FunFam" id="3.30.9.10:FF:000111">
    <property type="entry name" value="Ubiquinone biosynthesis monooxygenase COQ6, mitochondrial"/>
    <property type="match status" value="1"/>
</dbReference>
<keyword evidence="6 12" id="KW-0274">FAD</keyword>
<comment type="function">
    <text evidence="12">FAD-dependent monooxygenase required for two non-consecutive steps during ubiquinone biosynthesis. Required for the C5-ring hydroxylation during ubiquinone biosynthesis by catalyzing the hydroxylation of 4-hydroxy-3-(all-trans-polyprenyl)benzoic acid to 3,4-dihydroxy-5-(all-trans-polyprenyl)benzoic acid. Also acts downstream of coq4, for the C1-hydroxylation during ubiquinone biosynthesis by catalyzing the hydroxylation of 2-methoxy-6-(all-trans-polyprenyl)phenol to 2-methoxy-6-(all-trans-polyprenyl)benzene-1,4-diol. The electrons required for the hydroxylation reaction are funneled indirectly to coq6 from NADPH via a ferredoxin/ferredoxin reductase system.</text>
</comment>
<dbReference type="PROSITE" id="PS01304">
    <property type="entry name" value="UBIH"/>
    <property type="match status" value="1"/>
</dbReference>
<evidence type="ECO:0000256" key="8">
    <source>
        <dbReference type="ARBA" id="ARBA00023002"/>
    </source>
</evidence>
<keyword evidence="10 12" id="KW-0496">Mitochondrion</keyword>
<dbReference type="NCBIfam" id="TIGR01988">
    <property type="entry name" value="Ubi-OHases"/>
    <property type="match status" value="1"/>
</dbReference>
<dbReference type="HAMAP" id="MF_03193">
    <property type="entry name" value="COQ6_monooxygenase"/>
    <property type="match status" value="1"/>
</dbReference>
<dbReference type="FunFam" id="3.50.50.60:FF:000086">
    <property type="entry name" value="Ubiquinone biosynthesis monooxygenase COQ6, mitochondrial"/>
    <property type="match status" value="1"/>
</dbReference>
<keyword evidence="7" id="KW-0809">Transit peptide</keyword>
<keyword evidence="11 12" id="KW-0472">Membrane</keyword>
<dbReference type="GO" id="GO:0120538">
    <property type="term" value="F:2-methoxy-6-polyprenolphenol 4-hydroxylase activity"/>
    <property type="evidence" value="ECO:0007669"/>
    <property type="project" value="UniProtKB-EC"/>
</dbReference>
<evidence type="ECO:0000256" key="7">
    <source>
        <dbReference type="ARBA" id="ARBA00022946"/>
    </source>
</evidence>
<evidence type="ECO:0000256" key="10">
    <source>
        <dbReference type="ARBA" id="ARBA00023128"/>
    </source>
</evidence>
<keyword evidence="15" id="KW-1185">Reference proteome</keyword>
<evidence type="ECO:0000256" key="5">
    <source>
        <dbReference type="ARBA" id="ARBA00022792"/>
    </source>
</evidence>
<comment type="cofactor">
    <cofactor evidence="1 12">
        <name>FAD</name>
        <dbReference type="ChEBI" id="CHEBI:57692"/>
    </cofactor>
</comment>
<dbReference type="SUPFAM" id="SSF51905">
    <property type="entry name" value="FAD/NAD(P)-binding domain"/>
    <property type="match status" value="1"/>
</dbReference>
<dbReference type="PRINTS" id="PR00420">
    <property type="entry name" value="RNGMNOXGNASE"/>
</dbReference>
<dbReference type="GO" id="GO:0031314">
    <property type="term" value="C:extrinsic component of mitochondrial inner membrane"/>
    <property type="evidence" value="ECO:0007669"/>
    <property type="project" value="UniProtKB-UniRule"/>
</dbReference>
<dbReference type="Pfam" id="PF01494">
    <property type="entry name" value="FAD_binding_3"/>
    <property type="match status" value="2"/>
</dbReference>
<reference evidence="14" key="1">
    <citation type="submission" date="2022-01" db="EMBL/GenBank/DDBJ databases">
        <authorList>
            <person name="King R."/>
        </authorList>
    </citation>
    <scope>NUCLEOTIDE SEQUENCE</scope>
</reference>
<dbReference type="InterPro" id="IPR018168">
    <property type="entry name" value="Ubi_Hdrlase_CS"/>
</dbReference>
<keyword evidence="8 12" id="KW-0560">Oxidoreductase</keyword>
<keyword evidence="5 12" id="KW-0999">Mitochondrion inner membrane</keyword>
<dbReference type="Proteomes" id="UP001153636">
    <property type="component" value="Chromosome 5"/>
</dbReference>
<protein>
    <recommendedName>
        <fullName evidence="12">Ubiquinone biosynthesis monooxygenase COQ6, mitochondrial</fullName>
        <ecNumber evidence="12">1.14.15.45</ecNumber>
    </recommendedName>
    <alternativeName>
        <fullName evidence="12">2-methoxy-6-polyprenolphenol 4-hydroxylase</fullName>
        <ecNumber evidence="12">1.14.15.46</ecNumber>
    </alternativeName>
</protein>
<dbReference type="Gene3D" id="3.50.50.60">
    <property type="entry name" value="FAD/NAD(P)-binding domain"/>
    <property type="match status" value="2"/>
</dbReference>
<comment type="pathway">
    <text evidence="12">Cofactor biosynthesis; ubiquinone biosynthesis.</text>
</comment>
<evidence type="ECO:0000256" key="2">
    <source>
        <dbReference type="ARBA" id="ARBA00005349"/>
    </source>
</evidence>
<comment type="subcellular location">
    <subcellularLocation>
        <location evidence="12">Mitochondrion inner membrane</location>
        <topology evidence="12">Peripheral membrane protein</topology>
        <orientation evidence="12">Matrix side</orientation>
    </subcellularLocation>
</comment>
<comment type="similarity">
    <text evidence="2 12">Belongs to the UbiH/COQ6 family.</text>
</comment>
<feature type="domain" description="FAD-binding" evidence="13">
    <location>
        <begin position="39"/>
        <end position="281"/>
    </location>
</feature>
<comment type="catalytic activity">
    <reaction evidence="12">
        <text>a 4-hydroxy-3-(all-trans-polyprenyl)benzoate + 2 reduced [2Fe-2S]-[ferredoxin] + O2 + 2 H(+) = a 3,4-dihydroxy-5-(all-trans-polyprenyl)benzoate + 2 oxidized [2Fe-2S]-[ferredoxin] + H2O</text>
        <dbReference type="Rhea" id="RHEA:81195"/>
        <dbReference type="Rhea" id="RHEA-COMP:9514"/>
        <dbReference type="Rhea" id="RHEA-COMP:10000"/>
        <dbReference type="Rhea" id="RHEA-COMP:10001"/>
        <dbReference type="Rhea" id="RHEA-COMP:10930"/>
        <dbReference type="ChEBI" id="CHEBI:15377"/>
        <dbReference type="ChEBI" id="CHEBI:15378"/>
        <dbReference type="ChEBI" id="CHEBI:15379"/>
        <dbReference type="ChEBI" id="CHEBI:33737"/>
        <dbReference type="ChEBI" id="CHEBI:33738"/>
        <dbReference type="ChEBI" id="CHEBI:64694"/>
        <dbReference type="ChEBI" id="CHEBI:78396"/>
        <dbReference type="EC" id="1.14.15.45"/>
    </reaction>
</comment>
<dbReference type="InterPro" id="IPR002938">
    <property type="entry name" value="FAD-bd"/>
</dbReference>
<dbReference type="EMBL" id="OV651817">
    <property type="protein sequence ID" value="CAH1110874.1"/>
    <property type="molecule type" value="Genomic_DNA"/>
</dbReference>
<evidence type="ECO:0000256" key="9">
    <source>
        <dbReference type="ARBA" id="ARBA00023033"/>
    </source>
</evidence>
<proteinExistence type="inferred from homology"/>
<evidence type="ECO:0000256" key="1">
    <source>
        <dbReference type="ARBA" id="ARBA00001974"/>
    </source>
</evidence>
<dbReference type="EC" id="1.14.15.46" evidence="12"/>
<dbReference type="AlphaFoldDB" id="A0A9P0D5J3"/>
<name>A0A9P0D5J3_9CUCU</name>
<evidence type="ECO:0000313" key="15">
    <source>
        <dbReference type="Proteomes" id="UP001153636"/>
    </source>
</evidence>
<comment type="subunit">
    <text evidence="12">Component of a multi-subunit COQ enzyme complex.</text>
</comment>
<dbReference type="InterPro" id="IPR010971">
    <property type="entry name" value="UbiH/COQ6"/>
</dbReference>
<dbReference type="EC" id="1.14.15.45" evidence="12"/>
<dbReference type="InterPro" id="IPR000689">
    <property type="entry name" value="UbQ_mOase_COQ6"/>
</dbReference>